<dbReference type="Gene3D" id="2.10.25.10">
    <property type="entry name" value="Laminin"/>
    <property type="match status" value="1"/>
</dbReference>
<dbReference type="AlphaFoldDB" id="A0AA36C074"/>
<proteinExistence type="predicted"/>
<sequence length="86" mass="9963">MSAVNMSLYMMSRAFVLSLQDWRWALRRWMTLKHAHCTRKCENGGRCIVGGICHCPNGFQPPFCSKRNTTIPVQEKHKKPFSYSLS</sequence>
<organism evidence="3 4">
    <name type="scientific">Octopus vulgaris</name>
    <name type="common">Common octopus</name>
    <dbReference type="NCBI Taxonomy" id="6645"/>
    <lineage>
        <taxon>Eukaryota</taxon>
        <taxon>Metazoa</taxon>
        <taxon>Spiralia</taxon>
        <taxon>Lophotrochozoa</taxon>
        <taxon>Mollusca</taxon>
        <taxon>Cephalopoda</taxon>
        <taxon>Coleoidea</taxon>
        <taxon>Octopodiformes</taxon>
        <taxon>Octopoda</taxon>
        <taxon>Incirrata</taxon>
        <taxon>Octopodidae</taxon>
        <taxon>Octopus</taxon>
    </lineage>
</organism>
<keyword evidence="1" id="KW-1015">Disulfide bond</keyword>
<dbReference type="PROSITE" id="PS50026">
    <property type="entry name" value="EGF_3"/>
    <property type="match status" value="1"/>
</dbReference>
<comment type="caution">
    <text evidence="1">Lacks conserved residue(s) required for the propagation of feature annotation.</text>
</comment>
<gene>
    <name evidence="3" type="ORF">OCTVUL_1B007834</name>
</gene>
<dbReference type="InterPro" id="IPR000742">
    <property type="entry name" value="EGF"/>
</dbReference>
<dbReference type="EMBL" id="OX597841">
    <property type="protein sequence ID" value="CAI9742916.1"/>
    <property type="molecule type" value="Genomic_DNA"/>
</dbReference>
<dbReference type="SMART" id="SM00181">
    <property type="entry name" value="EGF"/>
    <property type="match status" value="1"/>
</dbReference>
<evidence type="ECO:0000313" key="4">
    <source>
        <dbReference type="Proteomes" id="UP001162480"/>
    </source>
</evidence>
<keyword evidence="1" id="KW-0245">EGF-like domain</keyword>
<protein>
    <submittedName>
        <fullName evidence="3">---NA</fullName>
    </submittedName>
</protein>
<evidence type="ECO:0000256" key="1">
    <source>
        <dbReference type="PROSITE-ProRule" id="PRU00076"/>
    </source>
</evidence>
<dbReference type="PROSITE" id="PS01186">
    <property type="entry name" value="EGF_2"/>
    <property type="match status" value="1"/>
</dbReference>
<feature type="domain" description="EGF-like" evidence="2">
    <location>
        <begin position="33"/>
        <end position="65"/>
    </location>
</feature>
<feature type="disulfide bond" evidence="1">
    <location>
        <begin position="55"/>
        <end position="64"/>
    </location>
</feature>
<feature type="disulfide bond" evidence="1">
    <location>
        <begin position="37"/>
        <end position="47"/>
    </location>
</feature>
<dbReference type="Proteomes" id="UP001162480">
    <property type="component" value="Chromosome 28"/>
</dbReference>
<keyword evidence="4" id="KW-1185">Reference proteome</keyword>
<accession>A0AA36C074</accession>
<name>A0AA36C074_OCTVU</name>
<reference evidence="3" key="1">
    <citation type="submission" date="2023-08" db="EMBL/GenBank/DDBJ databases">
        <authorList>
            <person name="Alioto T."/>
            <person name="Alioto T."/>
            <person name="Gomez Garrido J."/>
        </authorList>
    </citation>
    <scope>NUCLEOTIDE SEQUENCE</scope>
</reference>
<evidence type="ECO:0000259" key="2">
    <source>
        <dbReference type="PROSITE" id="PS50026"/>
    </source>
</evidence>
<evidence type="ECO:0000313" key="3">
    <source>
        <dbReference type="EMBL" id="CAI9742916.1"/>
    </source>
</evidence>